<dbReference type="GO" id="GO:0005254">
    <property type="term" value="F:chloride channel activity"/>
    <property type="evidence" value="ECO:0007669"/>
    <property type="project" value="TreeGrafter"/>
</dbReference>
<dbReference type="PANTHER" id="PTHR12308:SF84">
    <property type="entry name" value="ANOCTAMIN"/>
    <property type="match status" value="1"/>
</dbReference>
<keyword evidence="4" id="KW-1133">Transmembrane helix</keyword>
<evidence type="ECO:0000256" key="1">
    <source>
        <dbReference type="ARBA" id="ARBA00004141"/>
    </source>
</evidence>
<dbReference type="GO" id="GO:0005886">
    <property type="term" value="C:plasma membrane"/>
    <property type="evidence" value="ECO:0007669"/>
    <property type="project" value="TreeGrafter"/>
</dbReference>
<protein>
    <recommendedName>
        <fullName evidence="6">Anoctamin</fullName>
    </recommendedName>
</protein>
<dbReference type="PANTHER" id="PTHR12308">
    <property type="entry name" value="ANOCTAMIN"/>
    <property type="match status" value="1"/>
</dbReference>
<dbReference type="Pfam" id="PF04547">
    <property type="entry name" value="Anoctamin"/>
    <property type="match status" value="1"/>
</dbReference>
<evidence type="ECO:0000256" key="5">
    <source>
        <dbReference type="ARBA" id="ARBA00023136"/>
    </source>
</evidence>
<keyword evidence="3" id="KW-0812">Transmembrane</keyword>
<dbReference type="InterPro" id="IPR007632">
    <property type="entry name" value="Anoctamin"/>
</dbReference>
<dbReference type="Proteomes" id="UP000762676">
    <property type="component" value="Unassembled WGS sequence"/>
</dbReference>
<evidence type="ECO:0000256" key="4">
    <source>
        <dbReference type="ARBA" id="ARBA00022989"/>
    </source>
</evidence>
<sequence>MCPLCDGRCTYWRLERSCVYSRVTSLFDNEATVFFAAFMALWSAFFHEMWKRKEAEIEYDWDVADYEEEETIRPEFEAAVRKRKINPINK</sequence>
<evidence type="ECO:0000256" key="3">
    <source>
        <dbReference type="ARBA" id="ARBA00022692"/>
    </source>
</evidence>
<comment type="similarity">
    <text evidence="2 6">Belongs to the anoctamin family.</text>
</comment>
<comment type="caution">
    <text evidence="8">The sequence shown here is derived from an EMBL/GenBank/DDBJ whole genome shotgun (WGS) entry which is preliminary data.</text>
</comment>
<dbReference type="AlphaFoldDB" id="A0AAV4EJT6"/>
<reference evidence="8 9" key="1">
    <citation type="journal article" date="2021" name="Elife">
        <title>Chloroplast acquisition without the gene transfer in kleptoplastic sea slugs, Plakobranchus ocellatus.</title>
        <authorList>
            <person name="Maeda T."/>
            <person name="Takahashi S."/>
            <person name="Yoshida T."/>
            <person name="Shimamura S."/>
            <person name="Takaki Y."/>
            <person name="Nagai Y."/>
            <person name="Toyoda A."/>
            <person name="Suzuki Y."/>
            <person name="Arimoto A."/>
            <person name="Ishii H."/>
            <person name="Satoh N."/>
            <person name="Nishiyama T."/>
            <person name="Hasebe M."/>
            <person name="Maruyama T."/>
            <person name="Minagawa J."/>
            <person name="Obokata J."/>
            <person name="Shigenobu S."/>
        </authorList>
    </citation>
    <scope>NUCLEOTIDE SEQUENCE [LARGE SCALE GENOMIC DNA]</scope>
</reference>
<organism evidence="8 9">
    <name type="scientific">Elysia marginata</name>
    <dbReference type="NCBI Taxonomy" id="1093978"/>
    <lineage>
        <taxon>Eukaryota</taxon>
        <taxon>Metazoa</taxon>
        <taxon>Spiralia</taxon>
        <taxon>Lophotrochozoa</taxon>
        <taxon>Mollusca</taxon>
        <taxon>Gastropoda</taxon>
        <taxon>Heterobranchia</taxon>
        <taxon>Euthyneura</taxon>
        <taxon>Panpulmonata</taxon>
        <taxon>Sacoglossa</taxon>
        <taxon>Placobranchoidea</taxon>
        <taxon>Plakobranchidae</taxon>
        <taxon>Elysia</taxon>
    </lineage>
</organism>
<evidence type="ECO:0000256" key="2">
    <source>
        <dbReference type="ARBA" id="ARBA00009671"/>
    </source>
</evidence>
<evidence type="ECO:0000256" key="6">
    <source>
        <dbReference type="RuleBase" id="RU280814"/>
    </source>
</evidence>
<keyword evidence="9" id="KW-1185">Reference proteome</keyword>
<proteinExistence type="inferred from homology"/>
<dbReference type="InterPro" id="IPR049452">
    <property type="entry name" value="Anoctamin_TM"/>
</dbReference>
<evidence type="ECO:0000313" key="9">
    <source>
        <dbReference type="Proteomes" id="UP000762676"/>
    </source>
</evidence>
<accession>A0AAV4EJT6</accession>
<feature type="non-terminal residue" evidence="8">
    <location>
        <position position="90"/>
    </location>
</feature>
<dbReference type="EMBL" id="BMAT01003700">
    <property type="protein sequence ID" value="GFR60932.1"/>
    <property type="molecule type" value="Genomic_DNA"/>
</dbReference>
<name>A0AAV4EJT6_9GAST</name>
<gene>
    <name evidence="8" type="ORF">ElyMa_001835400</name>
</gene>
<evidence type="ECO:0000259" key="7">
    <source>
        <dbReference type="Pfam" id="PF04547"/>
    </source>
</evidence>
<evidence type="ECO:0000313" key="8">
    <source>
        <dbReference type="EMBL" id="GFR60932.1"/>
    </source>
</evidence>
<keyword evidence="5" id="KW-0472">Membrane</keyword>
<feature type="domain" description="Anoctamin transmembrane" evidence="7">
    <location>
        <begin position="20"/>
        <end position="83"/>
    </location>
</feature>
<comment type="subcellular location">
    <subcellularLocation>
        <location evidence="1 6">Membrane</location>
        <topology evidence="1 6">Multi-pass membrane protein</topology>
    </subcellularLocation>
</comment>